<evidence type="ECO:0000256" key="2">
    <source>
        <dbReference type="SAM" id="SignalP"/>
    </source>
</evidence>
<comment type="caution">
    <text evidence="4">The sequence shown here is derived from an EMBL/GenBank/DDBJ whole genome shotgun (WGS) entry which is preliminary data.</text>
</comment>
<feature type="chain" id="PRO_5014736359" evidence="2">
    <location>
        <begin position="36"/>
        <end position="454"/>
    </location>
</feature>
<dbReference type="Pfam" id="PF01522">
    <property type="entry name" value="Polysacc_deac_1"/>
    <property type="match status" value="1"/>
</dbReference>
<dbReference type="PANTHER" id="PTHR34216">
    <property type="match status" value="1"/>
</dbReference>
<reference evidence="4" key="1">
    <citation type="submission" date="2017-12" db="EMBL/GenBank/DDBJ databases">
        <title>Sequencing the genomes of 1000 Actinobacteria strains.</title>
        <authorList>
            <person name="Klenk H.-P."/>
        </authorList>
    </citation>
    <scope>NUCLEOTIDE SEQUENCE [LARGE SCALE GENOMIC DNA]</scope>
    <source>
        <strain evidence="4">DSM 44228</strain>
    </source>
</reference>
<dbReference type="CDD" id="cd10967">
    <property type="entry name" value="CE4_GLA_like_6s"/>
    <property type="match status" value="1"/>
</dbReference>
<dbReference type="EMBL" id="PJNB01000001">
    <property type="protein sequence ID" value="PKW15199.1"/>
    <property type="molecule type" value="Genomic_DNA"/>
</dbReference>
<protein>
    <submittedName>
        <fullName evidence="4">Polysaccharide deacetylase</fullName>
    </submittedName>
</protein>
<dbReference type="GO" id="GO:0016810">
    <property type="term" value="F:hydrolase activity, acting on carbon-nitrogen (but not peptide) bonds"/>
    <property type="evidence" value="ECO:0007669"/>
    <property type="project" value="InterPro"/>
</dbReference>
<dbReference type="Gene3D" id="2.60.120.260">
    <property type="entry name" value="Galactose-binding domain-like"/>
    <property type="match status" value="1"/>
</dbReference>
<dbReference type="InterPro" id="IPR002509">
    <property type="entry name" value="NODB_dom"/>
</dbReference>
<dbReference type="Proteomes" id="UP000233786">
    <property type="component" value="Unassembled WGS sequence"/>
</dbReference>
<accession>A0A2N3XX40</accession>
<evidence type="ECO:0000313" key="5">
    <source>
        <dbReference type="Proteomes" id="UP000233786"/>
    </source>
</evidence>
<gene>
    <name evidence="4" type="ORF">A8926_2888</name>
</gene>
<keyword evidence="5" id="KW-1185">Reference proteome</keyword>
<proteinExistence type="predicted"/>
<evidence type="ECO:0000313" key="4">
    <source>
        <dbReference type="EMBL" id="PKW15199.1"/>
    </source>
</evidence>
<dbReference type="PROSITE" id="PS51677">
    <property type="entry name" value="NODB"/>
    <property type="match status" value="1"/>
</dbReference>
<keyword evidence="1 2" id="KW-0732">Signal</keyword>
<dbReference type="InterPro" id="IPR051398">
    <property type="entry name" value="Polysacch_Deacetylase"/>
</dbReference>
<organism evidence="4 5">
    <name type="scientific">Saccharopolyspora spinosa</name>
    <dbReference type="NCBI Taxonomy" id="60894"/>
    <lineage>
        <taxon>Bacteria</taxon>
        <taxon>Bacillati</taxon>
        <taxon>Actinomycetota</taxon>
        <taxon>Actinomycetes</taxon>
        <taxon>Pseudonocardiales</taxon>
        <taxon>Pseudonocardiaceae</taxon>
        <taxon>Saccharopolyspora</taxon>
    </lineage>
</organism>
<feature type="signal peptide" evidence="2">
    <location>
        <begin position="1"/>
        <end position="35"/>
    </location>
</feature>
<dbReference type="STRING" id="994479.GCA_000194155_02553"/>
<dbReference type="SUPFAM" id="SSF88713">
    <property type="entry name" value="Glycoside hydrolase/deacetylase"/>
    <property type="match status" value="1"/>
</dbReference>
<evidence type="ECO:0000256" key="1">
    <source>
        <dbReference type="ARBA" id="ARBA00022729"/>
    </source>
</evidence>
<dbReference type="Gene3D" id="3.20.20.370">
    <property type="entry name" value="Glycoside hydrolase/deacetylase"/>
    <property type="match status" value="1"/>
</dbReference>
<dbReference type="InterPro" id="IPR011330">
    <property type="entry name" value="Glyco_hydro/deAcase_b/a-brl"/>
</dbReference>
<dbReference type="OrthoDB" id="2795102at2"/>
<sequence length="454" mass="49089">MDGARPARKRLCGAVVYVCATLLAVLLGVPGSANAQPPRTVVTFTLDDGSVSQISGARILSKYGMRGTFYVVSGFIGARSYLSLDDLRALAAAGHEIGGHTVNHPDIIAVSPDEARREICQDRANLVHWGFRPTSFAYPFGSFNREAEQAAQDCGYNSSRVTGSIRTGHGCSDCAPAESMPPLNPQMVRGTGMIDPEWTLEDLQQVVLRAEASGGGWVPLVLHRTCDFCGPLSISPVVLDQFASWLAQRQANGTVVRTVDQVIGGGFRTLVPPPAPAPRDGLVNASLEEPGPRGWVQSSWGQNNPQWTTVGDAHSGRWAQRLDITEYTSGDAKLTQQLDMGEAAPAAHANNTYDLSAWYKSTAPTQLAVYRRDETGVWRYWITSPWFGASADWASAKWTTPSAPEGTTGLSFGLTLTGRGSLTTDDYSLHEHVIPKGEAFCARLPWISLLRWLC</sequence>
<dbReference type="AlphaFoldDB" id="A0A2N3XX40"/>
<dbReference type="RefSeq" id="WP_010695232.1">
    <property type="nucleotide sequence ID" value="NZ_CP061007.1"/>
</dbReference>
<name>A0A2N3XX40_SACSN</name>
<feature type="domain" description="NodB homology" evidence="3">
    <location>
        <begin position="40"/>
        <end position="167"/>
    </location>
</feature>
<evidence type="ECO:0000259" key="3">
    <source>
        <dbReference type="PROSITE" id="PS51677"/>
    </source>
</evidence>
<dbReference type="PANTHER" id="PTHR34216:SF11">
    <property type="entry name" value="CHITOOLIGOSACCHARIDE DEACETYLASE"/>
    <property type="match status" value="1"/>
</dbReference>
<dbReference type="GO" id="GO:0005975">
    <property type="term" value="P:carbohydrate metabolic process"/>
    <property type="evidence" value="ECO:0007669"/>
    <property type="project" value="InterPro"/>
</dbReference>